<organism evidence="6 7">
    <name type="scientific">Brevibacterium senegalense</name>
    <dbReference type="NCBI Taxonomy" id="1033736"/>
    <lineage>
        <taxon>Bacteria</taxon>
        <taxon>Bacillati</taxon>
        <taxon>Actinomycetota</taxon>
        <taxon>Actinomycetes</taxon>
        <taxon>Micrococcales</taxon>
        <taxon>Brevibacteriaceae</taxon>
        <taxon>Brevibacterium</taxon>
    </lineage>
</organism>
<evidence type="ECO:0000256" key="3">
    <source>
        <dbReference type="SAM" id="MobiDB-lite"/>
    </source>
</evidence>
<dbReference type="PROSITE" id="PS00455">
    <property type="entry name" value="AMP_BINDING"/>
    <property type="match status" value="1"/>
</dbReference>
<evidence type="ECO:0000256" key="2">
    <source>
        <dbReference type="ARBA" id="ARBA00022598"/>
    </source>
</evidence>
<sequence length="633" mass="65982">MTTTGTTGTNTTGTVATGGTAATPNAQPGHFPEHMPRNLDYVPAAAPEILLSAAKHHPDRIAFVDGEDTVTFAQLRDRALQLAARLTADGAGPGRVVGIQLPNVLDFPVAYFGALLTGAAVTLVNPLQPAPALARQLTDAGAHLLIVHPAHLEAARTAAPEAGLTRVLVTEPSWAGPAAEAEVATARSLTSDPAQPVFVPFSATDTNAAEAAGTSTDASPSEAAPSPETFAPVLVDQEEVAHFQFTGGTTGRSKAVRVLHRNVIGNLTQAAAWRLHSRVVRDADGDLALEPIEELGAPHLQPGAGVSIQVPPLFHAQGISSVAMFVLGGITTVLTGRFRPDTFLDLCDRWQAQYTSGNPPMYLALAAHSAQTGRQATSIRAALSGAAPLDATSLARIAQVMPNAIVGEGYGLTEGTCIVTASDLTPHGTRRAGTVGVPIPDTRIEIRSADGTRVLPTGTEGELWAHGPQVTDGYHGAPELTAAQYVDGWLRTGDIASIDEEGFVRIHDRAKDMLLYKGYNVYPRELEDIVSAHPRVAQVAVVGRPDAEVGEIPVAFIVPTAPAAADTPATAAEAASPAAAGSGAQDADLAQEIMDWFAGQVLPYQKIREVHLVDALPTSAAGKVLKTELRTRL</sequence>
<dbReference type="Gene3D" id="3.40.50.12780">
    <property type="entry name" value="N-terminal domain of ligase-like"/>
    <property type="match status" value="1"/>
</dbReference>
<dbReference type="Pfam" id="PF13193">
    <property type="entry name" value="AMP-binding_C"/>
    <property type="match status" value="1"/>
</dbReference>
<reference evidence="6" key="1">
    <citation type="journal article" date="2021" name="PeerJ">
        <title>Extensive microbial diversity within the chicken gut microbiome revealed by metagenomics and culture.</title>
        <authorList>
            <person name="Gilroy R."/>
            <person name="Ravi A."/>
            <person name="Getino M."/>
            <person name="Pursley I."/>
            <person name="Horton D.L."/>
            <person name="Alikhan N.F."/>
            <person name="Baker D."/>
            <person name="Gharbi K."/>
            <person name="Hall N."/>
            <person name="Watson M."/>
            <person name="Adriaenssens E.M."/>
            <person name="Foster-Nyarko E."/>
            <person name="Jarju S."/>
            <person name="Secka A."/>
            <person name="Antonio M."/>
            <person name="Oren A."/>
            <person name="Chaudhuri R.R."/>
            <person name="La Ragione R."/>
            <person name="Hildebrand F."/>
            <person name="Pallen M.J."/>
        </authorList>
    </citation>
    <scope>NUCLEOTIDE SEQUENCE</scope>
    <source>
        <strain evidence="6">ChiGjej5B5-7349</strain>
    </source>
</reference>
<evidence type="ECO:0000256" key="1">
    <source>
        <dbReference type="ARBA" id="ARBA00006432"/>
    </source>
</evidence>
<feature type="domain" description="AMP-binding enzyme C-terminal" evidence="5">
    <location>
        <begin position="525"/>
        <end position="623"/>
    </location>
</feature>
<dbReference type="Proteomes" id="UP000784435">
    <property type="component" value="Unassembled WGS sequence"/>
</dbReference>
<gene>
    <name evidence="6" type="ORF">K8V08_11055</name>
</gene>
<feature type="domain" description="AMP-dependent synthetase/ligase" evidence="4">
    <location>
        <begin position="53"/>
        <end position="475"/>
    </location>
</feature>
<dbReference type="EMBL" id="DYUK01000238">
    <property type="protein sequence ID" value="HJG80937.1"/>
    <property type="molecule type" value="Genomic_DNA"/>
</dbReference>
<dbReference type="InterPro" id="IPR025110">
    <property type="entry name" value="AMP-bd_C"/>
</dbReference>
<dbReference type="Pfam" id="PF00501">
    <property type="entry name" value="AMP-binding"/>
    <property type="match status" value="1"/>
</dbReference>
<comment type="caution">
    <text evidence="6">The sequence shown here is derived from an EMBL/GenBank/DDBJ whole genome shotgun (WGS) entry which is preliminary data.</text>
</comment>
<dbReference type="AlphaFoldDB" id="A0A921SPJ2"/>
<dbReference type="InterPro" id="IPR000873">
    <property type="entry name" value="AMP-dep_synth/lig_dom"/>
</dbReference>
<keyword evidence="2" id="KW-0436">Ligase</keyword>
<feature type="compositionally biased region" description="Polar residues" evidence="3">
    <location>
        <begin position="208"/>
        <end position="219"/>
    </location>
</feature>
<evidence type="ECO:0000259" key="5">
    <source>
        <dbReference type="Pfam" id="PF13193"/>
    </source>
</evidence>
<evidence type="ECO:0000313" key="7">
    <source>
        <dbReference type="Proteomes" id="UP000784435"/>
    </source>
</evidence>
<dbReference type="Gene3D" id="3.30.300.30">
    <property type="match status" value="1"/>
</dbReference>
<dbReference type="InterPro" id="IPR045851">
    <property type="entry name" value="AMP-bd_C_sf"/>
</dbReference>
<evidence type="ECO:0000313" key="6">
    <source>
        <dbReference type="EMBL" id="HJG80937.1"/>
    </source>
</evidence>
<protein>
    <submittedName>
        <fullName evidence="6">AMP-binding protein</fullName>
    </submittedName>
</protein>
<comment type="similarity">
    <text evidence="1">Belongs to the ATP-dependent AMP-binding enzyme family.</text>
</comment>
<dbReference type="SUPFAM" id="SSF56801">
    <property type="entry name" value="Acetyl-CoA synthetase-like"/>
    <property type="match status" value="1"/>
</dbReference>
<accession>A0A921SPJ2</accession>
<proteinExistence type="inferred from homology"/>
<feature type="region of interest" description="Disordered" evidence="3">
    <location>
        <begin position="208"/>
        <end position="227"/>
    </location>
</feature>
<dbReference type="PANTHER" id="PTHR24096">
    <property type="entry name" value="LONG-CHAIN-FATTY-ACID--COA LIGASE"/>
    <property type="match status" value="1"/>
</dbReference>
<reference evidence="6" key="2">
    <citation type="submission" date="2021-09" db="EMBL/GenBank/DDBJ databases">
        <authorList>
            <person name="Gilroy R."/>
        </authorList>
    </citation>
    <scope>NUCLEOTIDE SEQUENCE</scope>
    <source>
        <strain evidence="6">ChiGjej5B5-7349</strain>
    </source>
</reference>
<dbReference type="InterPro" id="IPR042099">
    <property type="entry name" value="ANL_N_sf"/>
</dbReference>
<dbReference type="InterPro" id="IPR020845">
    <property type="entry name" value="AMP-binding_CS"/>
</dbReference>
<feature type="compositionally biased region" description="Low complexity" evidence="3">
    <location>
        <begin position="1"/>
        <end position="23"/>
    </location>
</feature>
<dbReference type="PANTHER" id="PTHR24096:SF149">
    <property type="entry name" value="AMP-BINDING DOMAIN-CONTAINING PROTEIN-RELATED"/>
    <property type="match status" value="1"/>
</dbReference>
<name>A0A921SPJ2_9MICO</name>
<feature type="region of interest" description="Disordered" evidence="3">
    <location>
        <begin position="1"/>
        <end position="37"/>
    </location>
</feature>
<dbReference type="GO" id="GO:0016405">
    <property type="term" value="F:CoA-ligase activity"/>
    <property type="evidence" value="ECO:0007669"/>
    <property type="project" value="TreeGrafter"/>
</dbReference>
<evidence type="ECO:0000259" key="4">
    <source>
        <dbReference type="Pfam" id="PF00501"/>
    </source>
</evidence>